<evidence type="ECO:0000313" key="2">
    <source>
        <dbReference type="Proteomes" id="UP000274786"/>
    </source>
</evidence>
<sequence>MADWIKREISEGLKRLMCLGLERTPAAEVIQLTAAVWLEAITEGRQYDAQLDSPRFKRGFAVLCRQRKTWPTPADLLEAMPPREQLVLAKVPIPANPERAEAAAAELGWDLRPGRKVGGRG</sequence>
<proteinExistence type="predicted"/>
<dbReference type="Proteomes" id="UP000274786">
    <property type="component" value="Unassembled WGS sequence"/>
</dbReference>
<dbReference type="EMBL" id="RCDC01000004">
    <property type="protein sequence ID" value="RLK56257.1"/>
    <property type="molecule type" value="Genomic_DNA"/>
</dbReference>
<evidence type="ECO:0000313" key="1">
    <source>
        <dbReference type="EMBL" id="RLK56257.1"/>
    </source>
</evidence>
<name>A0A498CF50_9GAMM</name>
<protein>
    <submittedName>
        <fullName evidence="1">Uncharacterized protein</fullName>
    </submittedName>
</protein>
<dbReference type="AlphaFoldDB" id="A0A498CF50"/>
<comment type="caution">
    <text evidence="1">The sequence shown here is derived from an EMBL/GenBank/DDBJ whole genome shotgun (WGS) entry which is preliminary data.</text>
</comment>
<organism evidence="1 2">
    <name type="scientific">Stenotrophomonas rhizophila</name>
    <dbReference type="NCBI Taxonomy" id="216778"/>
    <lineage>
        <taxon>Bacteria</taxon>
        <taxon>Pseudomonadati</taxon>
        <taxon>Pseudomonadota</taxon>
        <taxon>Gammaproteobacteria</taxon>
        <taxon>Lysobacterales</taxon>
        <taxon>Lysobacteraceae</taxon>
        <taxon>Stenotrophomonas</taxon>
    </lineage>
</organism>
<gene>
    <name evidence="1" type="ORF">BCL79_0640</name>
</gene>
<accession>A0A498CF50</accession>
<reference evidence="1 2" key="1">
    <citation type="submission" date="2018-10" db="EMBL/GenBank/DDBJ databases">
        <title>Comparative analysis of microorganisms from saline springs in Andes Mountain Range, Colombia.</title>
        <authorList>
            <person name="Rubin E."/>
        </authorList>
    </citation>
    <scope>NUCLEOTIDE SEQUENCE [LARGE SCALE GENOMIC DNA]</scope>
    <source>
        <strain evidence="1 2">USBA GBX 843</strain>
    </source>
</reference>